<proteinExistence type="predicted"/>
<reference evidence="1" key="1">
    <citation type="submission" date="2021-01" db="UniProtKB">
        <authorList>
            <consortium name="EnsemblPlants"/>
        </authorList>
    </citation>
    <scope>IDENTIFICATION</scope>
</reference>
<dbReference type="Gene3D" id="3.90.70.80">
    <property type="match status" value="1"/>
</dbReference>
<dbReference type="AlphaFoldDB" id="A0A7N1A2V8"/>
<organism evidence="1 2">
    <name type="scientific">Kalanchoe fedtschenkoi</name>
    <name type="common">Lavender scallops</name>
    <name type="synonym">South American air plant</name>
    <dbReference type="NCBI Taxonomy" id="63787"/>
    <lineage>
        <taxon>Eukaryota</taxon>
        <taxon>Viridiplantae</taxon>
        <taxon>Streptophyta</taxon>
        <taxon>Embryophyta</taxon>
        <taxon>Tracheophyta</taxon>
        <taxon>Spermatophyta</taxon>
        <taxon>Magnoliopsida</taxon>
        <taxon>eudicotyledons</taxon>
        <taxon>Gunneridae</taxon>
        <taxon>Pentapetalae</taxon>
        <taxon>Saxifragales</taxon>
        <taxon>Crassulaceae</taxon>
        <taxon>Kalanchoe</taxon>
    </lineage>
</organism>
<protein>
    <submittedName>
        <fullName evidence="1">Uncharacterized protein</fullName>
    </submittedName>
</protein>
<sequence>MIELRYEIDLRRAKNFEIKHVRADSNSLFSAIASQVFGDYEMYYLRGRFAFFYGTQSRALFSACY</sequence>
<dbReference type="EnsemblPlants" id="Kaladp0070s0026.1.v1.1">
    <property type="protein sequence ID" value="Kaladp0070s0026.1.v1.1.CDS.1"/>
    <property type="gene ID" value="Kaladp0070s0026.v1.1"/>
</dbReference>
<accession>A0A7N1A2V8</accession>
<evidence type="ECO:0000313" key="1">
    <source>
        <dbReference type="EnsemblPlants" id="Kaladp0070s0026.1.v1.1.CDS.1"/>
    </source>
</evidence>
<dbReference type="Gramene" id="Kaladp0070s0026.1.v1.1">
    <property type="protein sequence ID" value="Kaladp0070s0026.1.v1.1.CDS.1"/>
    <property type="gene ID" value="Kaladp0070s0026.v1.1"/>
</dbReference>
<dbReference type="Proteomes" id="UP000594263">
    <property type="component" value="Unplaced"/>
</dbReference>
<keyword evidence="2" id="KW-1185">Reference proteome</keyword>
<name>A0A7N1A2V8_KALFE</name>
<evidence type="ECO:0000313" key="2">
    <source>
        <dbReference type="Proteomes" id="UP000594263"/>
    </source>
</evidence>